<sequence>MTLNMGIAQTAQTDRMNYDSQTAGLSSNFRTINKYSSFITADQTPHYPLA</sequence>
<gene>
    <name evidence="1" type="ORF">EXN66_Car020508</name>
</gene>
<proteinExistence type="predicted"/>
<evidence type="ECO:0000313" key="2">
    <source>
        <dbReference type="Proteomes" id="UP000503349"/>
    </source>
</evidence>
<keyword evidence="2" id="KW-1185">Reference proteome</keyword>
<organism evidence="1 2">
    <name type="scientific">Channa argus</name>
    <name type="common">Northern snakehead</name>
    <name type="synonym">Ophicephalus argus</name>
    <dbReference type="NCBI Taxonomy" id="215402"/>
    <lineage>
        <taxon>Eukaryota</taxon>
        <taxon>Metazoa</taxon>
        <taxon>Chordata</taxon>
        <taxon>Craniata</taxon>
        <taxon>Vertebrata</taxon>
        <taxon>Euteleostomi</taxon>
        <taxon>Actinopterygii</taxon>
        <taxon>Neopterygii</taxon>
        <taxon>Teleostei</taxon>
        <taxon>Neoteleostei</taxon>
        <taxon>Acanthomorphata</taxon>
        <taxon>Anabantaria</taxon>
        <taxon>Anabantiformes</taxon>
        <taxon>Channoidei</taxon>
        <taxon>Channidae</taxon>
        <taxon>Channa</taxon>
    </lineage>
</organism>
<dbReference type="Proteomes" id="UP000503349">
    <property type="component" value="Chromosome 21"/>
</dbReference>
<reference evidence="1 2" key="1">
    <citation type="submission" date="2019-02" db="EMBL/GenBank/DDBJ databases">
        <title>Opniocepnalus argus genome.</title>
        <authorList>
            <person name="Zhou C."/>
            <person name="Xiao S."/>
        </authorList>
    </citation>
    <scope>NUCLEOTIDE SEQUENCE [LARGE SCALE GENOMIC DNA]</scope>
    <source>
        <strain evidence="1">OARG1902GOOAL</strain>
        <tissue evidence="1">Muscle</tissue>
    </source>
</reference>
<protein>
    <submittedName>
        <fullName evidence="1">Uncharacterized protein</fullName>
    </submittedName>
</protein>
<reference evidence="2" key="2">
    <citation type="submission" date="2019-02" db="EMBL/GenBank/DDBJ databases">
        <title>Opniocepnalus argus Var Kimnra genome.</title>
        <authorList>
            <person name="Zhou C."/>
            <person name="Xiao S."/>
        </authorList>
    </citation>
    <scope>NUCLEOTIDE SEQUENCE [LARGE SCALE GENOMIC DNA]</scope>
</reference>
<dbReference type="EMBL" id="CM015732">
    <property type="protein sequence ID" value="KAF3704818.1"/>
    <property type="molecule type" value="Genomic_DNA"/>
</dbReference>
<accession>A0A6G1QRH0</accession>
<name>A0A6G1QRH0_CHAAH</name>
<dbReference type="AlphaFoldDB" id="A0A6G1QRH0"/>
<evidence type="ECO:0000313" key="1">
    <source>
        <dbReference type="EMBL" id="KAF3704818.1"/>
    </source>
</evidence>